<dbReference type="GO" id="GO:0009055">
    <property type="term" value="F:electron transfer activity"/>
    <property type="evidence" value="ECO:0007669"/>
    <property type="project" value="InterPro"/>
</dbReference>
<feature type="transmembrane region" description="Helical" evidence="5">
    <location>
        <begin position="286"/>
        <end position="303"/>
    </location>
</feature>
<dbReference type="GO" id="GO:0046872">
    <property type="term" value="F:metal ion binding"/>
    <property type="evidence" value="ECO:0007669"/>
    <property type="project" value="UniProtKB-KW"/>
</dbReference>
<evidence type="ECO:0000313" key="8">
    <source>
        <dbReference type="Proteomes" id="UP000184603"/>
    </source>
</evidence>
<evidence type="ECO:0000256" key="4">
    <source>
        <dbReference type="PROSITE-ProRule" id="PRU00433"/>
    </source>
</evidence>
<keyword evidence="5" id="KW-0472">Membrane</keyword>
<feature type="transmembrane region" description="Helical" evidence="5">
    <location>
        <begin position="215"/>
        <end position="236"/>
    </location>
</feature>
<evidence type="ECO:0000256" key="3">
    <source>
        <dbReference type="ARBA" id="ARBA00023004"/>
    </source>
</evidence>
<evidence type="ECO:0000259" key="6">
    <source>
        <dbReference type="PROSITE" id="PS51007"/>
    </source>
</evidence>
<organism evidence="7 8">
    <name type="scientific">Desulfopila aestuarii DSM 18488</name>
    <dbReference type="NCBI Taxonomy" id="1121416"/>
    <lineage>
        <taxon>Bacteria</taxon>
        <taxon>Pseudomonadati</taxon>
        <taxon>Thermodesulfobacteriota</taxon>
        <taxon>Desulfobulbia</taxon>
        <taxon>Desulfobulbales</taxon>
        <taxon>Desulfocapsaceae</taxon>
        <taxon>Desulfopila</taxon>
    </lineage>
</organism>
<protein>
    <submittedName>
        <fullName evidence="7">Cytochrome C oxidase, cbb3-type, subunit III</fullName>
    </submittedName>
</protein>
<sequence length="586" mass="64033">MHYPVWYLPEIGGGTLIALIAVFHVFISHFAVGGGLYLVLAEKKGLAEQSQAILDFTKRHARFFLLTTMVLGSISGVGIWFIIALVNPAATSYLIHNFVFGWAAEWVFFTVEIAAAFVYYYFFGRMESSTHLKVGYLYFFAAWMSLLLINGIIGVMLTPGAWAESSLFWQGFFNPSFWPSLFFRTCIAVLMAGCYGCLTAAWSDEEEVRVKMTRFSGIWSLVAMVAAIPCALWYVAVLPEQAQQLVTGKSPTVALALQYGLVAVILLLVLTLVTAILRPTLNNRPVALAAMLCAFVMLGSFEWTREAARRPYVINEVIYSNSIFKKDLESLNEKGFLKSALWVQHHEVTADNRMGAGHELYIQQCYSCHTLGAGNNDLAALTEKMSYPALVAYIGKMHTIRPFMPPFAGTDTEVRALSAFLAGEVHGKETVDVVAEAGDGLAAGKQLFEENCAACHAREDLSGAFAGKDVVGAGEMLSTLNEISDEMEPFGGTDEERNQLAGYLISESGGIVSTAGVDGGGVFDTHCSACHAVEDITEFTSGWDRAQIFTNLGRLPELVPEMPPFEGTETEREALADYIDGLKGGK</sequence>
<name>A0A1M7YBB5_9BACT</name>
<feature type="transmembrane region" description="Helical" evidence="5">
    <location>
        <begin position="256"/>
        <end position="277"/>
    </location>
</feature>
<reference evidence="7 8" key="1">
    <citation type="submission" date="2016-12" db="EMBL/GenBank/DDBJ databases">
        <authorList>
            <person name="Song W.-J."/>
            <person name="Kurnit D.M."/>
        </authorList>
    </citation>
    <scope>NUCLEOTIDE SEQUENCE [LARGE SCALE GENOMIC DNA]</scope>
    <source>
        <strain evidence="7 8">DSM 18488</strain>
    </source>
</reference>
<keyword evidence="3 4" id="KW-0408">Iron</keyword>
<keyword evidence="5" id="KW-1133">Transmembrane helix</keyword>
<dbReference type="SUPFAM" id="SSF46626">
    <property type="entry name" value="Cytochrome c"/>
    <property type="match status" value="3"/>
</dbReference>
<dbReference type="STRING" id="1121416.SAMN02745220_03178"/>
<dbReference type="PROSITE" id="PS51007">
    <property type="entry name" value="CYTC"/>
    <property type="match status" value="1"/>
</dbReference>
<evidence type="ECO:0000256" key="2">
    <source>
        <dbReference type="ARBA" id="ARBA00022723"/>
    </source>
</evidence>
<dbReference type="EMBL" id="FRFE01000016">
    <property type="protein sequence ID" value="SHO49944.1"/>
    <property type="molecule type" value="Genomic_DNA"/>
</dbReference>
<dbReference type="Gene3D" id="1.10.760.10">
    <property type="entry name" value="Cytochrome c-like domain"/>
    <property type="match status" value="2"/>
</dbReference>
<dbReference type="GO" id="GO:0020037">
    <property type="term" value="F:heme binding"/>
    <property type="evidence" value="ECO:0007669"/>
    <property type="project" value="InterPro"/>
</dbReference>
<accession>A0A1M7YBB5</accession>
<proteinExistence type="predicted"/>
<dbReference type="InterPro" id="IPR009056">
    <property type="entry name" value="Cyt_c-like_dom"/>
</dbReference>
<dbReference type="OrthoDB" id="9795893at2"/>
<feature type="transmembrane region" description="Helical" evidence="5">
    <location>
        <begin position="182"/>
        <end position="203"/>
    </location>
</feature>
<dbReference type="RefSeq" id="WP_073614651.1">
    <property type="nucleotide sequence ID" value="NZ_FRFE01000016.1"/>
</dbReference>
<feature type="transmembrane region" description="Helical" evidence="5">
    <location>
        <begin position="61"/>
        <end position="86"/>
    </location>
</feature>
<keyword evidence="5" id="KW-0812">Transmembrane</keyword>
<feature type="transmembrane region" description="Helical" evidence="5">
    <location>
        <begin position="16"/>
        <end position="40"/>
    </location>
</feature>
<gene>
    <name evidence="7" type="ORF">SAMN02745220_03178</name>
</gene>
<evidence type="ECO:0000256" key="1">
    <source>
        <dbReference type="ARBA" id="ARBA00022617"/>
    </source>
</evidence>
<dbReference type="Proteomes" id="UP000184603">
    <property type="component" value="Unassembled WGS sequence"/>
</dbReference>
<evidence type="ECO:0000313" key="7">
    <source>
        <dbReference type="EMBL" id="SHO49944.1"/>
    </source>
</evidence>
<dbReference type="InterPro" id="IPR036909">
    <property type="entry name" value="Cyt_c-like_dom_sf"/>
</dbReference>
<feature type="domain" description="Cytochrome c" evidence="6">
    <location>
        <begin position="439"/>
        <end position="583"/>
    </location>
</feature>
<dbReference type="AlphaFoldDB" id="A0A1M7YBB5"/>
<keyword evidence="8" id="KW-1185">Reference proteome</keyword>
<keyword evidence="1 4" id="KW-0349">Heme</keyword>
<dbReference type="Pfam" id="PF13442">
    <property type="entry name" value="Cytochrome_CBB3"/>
    <property type="match status" value="3"/>
</dbReference>
<feature type="transmembrane region" description="Helical" evidence="5">
    <location>
        <begin position="135"/>
        <end position="162"/>
    </location>
</feature>
<keyword evidence="2 4" id="KW-0479">Metal-binding</keyword>
<evidence type="ECO:0000256" key="5">
    <source>
        <dbReference type="SAM" id="Phobius"/>
    </source>
</evidence>
<feature type="transmembrane region" description="Helical" evidence="5">
    <location>
        <begin position="106"/>
        <end position="123"/>
    </location>
</feature>